<feature type="transmembrane region" description="Helical" evidence="13">
    <location>
        <begin position="226"/>
        <end position="252"/>
    </location>
</feature>
<dbReference type="InterPro" id="IPR000725">
    <property type="entry name" value="Olfact_rcpt"/>
</dbReference>
<feature type="transmembrane region" description="Helical" evidence="13">
    <location>
        <begin position="299"/>
        <end position="318"/>
    </location>
</feature>
<evidence type="ECO:0000256" key="8">
    <source>
        <dbReference type="ARBA" id="ARBA00023136"/>
    </source>
</evidence>
<accession>A0A6P5M0W2</accession>
<dbReference type="InterPro" id="IPR000276">
    <property type="entry name" value="GPCR_Rhodpsn"/>
</dbReference>
<keyword evidence="3 13" id="KW-0716">Sensory transduction</keyword>
<dbReference type="FunFam" id="1.20.1070.10:FF:000010">
    <property type="entry name" value="Olfactory receptor"/>
    <property type="match status" value="1"/>
</dbReference>
<feature type="transmembrane region" description="Helical" evidence="13">
    <location>
        <begin position="85"/>
        <end position="108"/>
    </location>
</feature>
<dbReference type="PRINTS" id="PR00245">
    <property type="entry name" value="OLFACTORYR"/>
</dbReference>
<dbReference type="CDD" id="cd15912">
    <property type="entry name" value="7tmA_OR6C-like"/>
    <property type="match status" value="1"/>
</dbReference>
<evidence type="ECO:0000313" key="16">
    <source>
        <dbReference type="RefSeq" id="XP_020863348.1"/>
    </source>
</evidence>
<dbReference type="GeneID" id="110222582"/>
<keyword evidence="4 12" id="KW-0812">Transmembrane</keyword>
<feature type="transmembrane region" description="Helical" evidence="13">
    <location>
        <begin position="51"/>
        <end position="78"/>
    </location>
</feature>
<reference evidence="16" key="1">
    <citation type="submission" date="2025-08" db="UniProtKB">
        <authorList>
            <consortium name="RefSeq"/>
        </authorList>
    </citation>
    <scope>IDENTIFICATION</scope>
    <source>
        <tissue evidence="16">Spleen</tissue>
    </source>
</reference>
<evidence type="ECO:0000256" key="13">
    <source>
        <dbReference type="RuleBase" id="RU363047"/>
    </source>
</evidence>
<dbReference type="Proteomes" id="UP000515140">
    <property type="component" value="Unplaced"/>
</dbReference>
<evidence type="ECO:0000256" key="10">
    <source>
        <dbReference type="ARBA" id="ARBA00023180"/>
    </source>
</evidence>
<dbReference type="GO" id="GO:0005886">
    <property type="term" value="C:plasma membrane"/>
    <property type="evidence" value="ECO:0007669"/>
    <property type="project" value="UniProtKB-SubCell"/>
</dbReference>
<feature type="transmembrane region" description="Helical" evidence="13">
    <location>
        <begin position="264"/>
        <end position="287"/>
    </location>
</feature>
<evidence type="ECO:0000256" key="7">
    <source>
        <dbReference type="ARBA" id="ARBA00023040"/>
    </source>
</evidence>
<dbReference type="InterPro" id="IPR017452">
    <property type="entry name" value="GPCR_Rhodpsn_7TM"/>
</dbReference>
<evidence type="ECO:0000256" key="6">
    <source>
        <dbReference type="ARBA" id="ARBA00022989"/>
    </source>
</evidence>
<dbReference type="PROSITE" id="PS50262">
    <property type="entry name" value="G_PROTEIN_RECEP_F1_2"/>
    <property type="match status" value="1"/>
</dbReference>
<comment type="similarity">
    <text evidence="12">Belongs to the G-protein coupled receptor 1 family.</text>
</comment>
<feature type="domain" description="G-protein coupled receptors family 1 profile" evidence="14">
    <location>
        <begin position="67"/>
        <end position="316"/>
    </location>
</feature>
<dbReference type="PROSITE" id="PS00237">
    <property type="entry name" value="G_PROTEIN_RECEP_F1_1"/>
    <property type="match status" value="1"/>
</dbReference>
<keyword evidence="8 13" id="KW-0472">Membrane</keyword>
<dbReference type="GO" id="GO:0004930">
    <property type="term" value="F:G protein-coupled receptor activity"/>
    <property type="evidence" value="ECO:0007669"/>
    <property type="project" value="UniProtKB-KW"/>
</dbReference>
<organism evidence="15 16">
    <name type="scientific">Phascolarctos cinereus</name>
    <name type="common">Koala</name>
    <dbReference type="NCBI Taxonomy" id="38626"/>
    <lineage>
        <taxon>Eukaryota</taxon>
        <taxon>Metazoa</taxon>
        <taxon>Chordata</taxon>
        <taxon>Craniata</taxon>
        <taxon>Vertebrata</taxon>
        <taxon>Euteleostomi</taxon>
        <taxon>Mammalia</taxon>
        <taxon>Metatheria</taxon>
        <taxon>Diprotodontia</taxon>
        <taxon>Phascolarctidae</taxon>
        <taxon>Phascolarctos</taxon>
    </lineage>
</organism>
<dbReference type="Gene3D" id="1.20.1070.10">
    <property type="entry name" value="Rhodopsin 7-helix transmembrane proteins"/>
    <property type="match status" value="1"/>
</dbReference>
<dbReference type="RefSeq" id="XP_020863348.1">
    <property type="nucleotide sequence ID" value="XM_021007689.1"/>
</dbReference>
<keyword evidence="7 12" id="KW-0297">G-protein coupled receptor</keyword>
<evidence type="ECO:0000256" key="4">
    <source>
        <dbReference type="ARBA" id="ARBA00022692"/>
    </source>
</evidence>
<dbReference type="PANTHER" id="PTHR26454">
    <property type="entry name" value="OLFACTORY RECEPTOR"/>
    <property type="match status" value="1"/>
</dbReference>
<dbReference type="GO" id="GO:0004984">
    <property type="term" value="F:olfactory receptor activity"/>
    <property type="evidence" value="ECO:0007669"/>
    <property type="project" value="InterPro"/>
</dbReference>
<dbReference type="InParanoid" id="A0A6P5M0W2"/>
<keyword evidence="11 12" id="KW-0807">Transducer</keyword>
<dbReference type="InterPro" id="IPR047132">
    <property type="entry name" value="Olfact_rcpt_6C-like"/>
</dbReference>
<keyword evidence="9 12" id="KW-0675">Receptor</keyword>
<keyword evidence="6 13" id="KW-1133">Transmembrane helix</keyword>
<dbReference type="PANTHER" id="PTHR26454:SF53">
    <property type="entry name" value="OLFACTORY RECEPTOR 6J1"/>
    <property type="match status" value="1"/>
</dbReference>
<keyword evidence="10" id="KW-0325">Glycoprotein</keyword>
<sequence>MIHQGDDNDEEVPQQCDKGKRFRMTLPMKNQTTTVTEFILLGFPISREVELLFFMFLLPTYLLTLLGNILIICIVVSYSSLYTPMYFFLCNLSILDILFTSVISPRVLANLATGDKTISFAGCVTQCYFYFFLGTVEFLLLTCMSYDRYAAICNPLRYSTIMSPSVCIGLVLFSWVGGFLSVLFPTILISRLPFCGSNIISHFFCDSGPLLALACTDTTSIELMDFLLSSTVILISLILIGYSYTHIIMTILRIPSASGRKKAFNTCASHLTIVVIAGGITVFIYVTPSQKETLEINKIPSVLSSVVAPFLNPFIYTLRNDTVLGILREVEVGVRALSVKRRRRSLLRMLPHKGH</sequence>
<feature type="transmembrane region" description="Helical" evidence="13">
    <location>
        <begin position="128"/>
        <end position="146"/>
    </location>
</feature>
<evidence type="ECO:0000259" key="14">
    <source>
        <dbReference type="PROSITE" id="PS50262"/>
    </source>
</evidence>
<evidence type="ECO:0000256" key="3">
    <source>
        <dbReference type="ARBA" id="ARBA00022606"/>
    </source>
</evidence>
<evidence type="ECO:0000256" key="11">
    <source>
        <dbReference type="ARBA" id="ARBA00023224"/>
    </source>
</evidence>
<evidence type="ECO:0000256" key="12">
    <source>
        <dbReference type="RuleBase" id="RU000688"/>
    </source>
</evidence>
<dbReference type="AlphaFoldDB" id="A0A6P5M0W2"/>
<keyword evidence="2 13" id="KW-1003">Cell membrane</keyword>
<dbReference type="Pfam" id="PF13853">
    <property type="entry name" value="7tm_4"/>
    <property type="match status" value="1"/>
</dbReference>
<dbReference type="SUPFAM" id="SSF81321">
    <property type="entry name" value="Family A G protein-coupled receptor-like"/>
    <property type="match status" value="1"/>
</dbReference>
<name>A0A6P5M0W2_PHACI</name>
<evidence type="ECO:0000256" key="2">
    <source>
        <dbReference type="ARBA" id="ARBA00022475"/>
    </source>
</evidence>
<keyword evidence="15" id="KW-1185">Reference proteome</keyword>
<protein>
    <recommendedName>
        <fullName evidence="13">Olfactory receptor</fullName>
    </recommendedName>
</protein>
<evidence type="ECO:0000256" key="1">
    <source>
        <dbReference type="ARBA" id="ARBA00004651"/>
    </source>
</evidence>
<dbReference type="KEGG" id="pcw:110222582"/>
<evidence type="ECO:0000313" key="15">
    <source>
        <dbReference type="Proteomes" id="UP000515140"/>
    </source>
</evidence>
<evidence type="ECO:0000256" key="9">
    <source>
        <dbReference type="ARBA" id="ARBA00023170"/>
    </source>
</evidence>
<gene>
    <name evidence="16" type="primary">LOC110222582</name>
</gene>
<evidence type="ECO:0000256" key="5">
    <source>
        <dbReference type="ARBA" id="ARBA00022725"/>
    </source>
</evidence>
<feature type="transmembrane region" description="Helical" evidence="13">
    <location>
        <begin position="166"/>
        <end position="188"/>
    </location>
</feature>
<dbReference type="PRINTS" id="PR00237">
    <property type="entry name" value="GPCRRHODOPSN"/>
</dbReference>
<proteinExistence type="inferred from homology"/>
<keyword evidence="5 13" id="KW-0552">Olfaction</keyword>
<comment type="subcellular location">
    <subcellularLocation>
        <location evidence="1 13">Cell membrane</location>
        <topology evidence="1 13">Multi-pass membrane protein</topology>
    </subcellularLocation>
</comment>